<dbReference type="InterPro" id="IPR012349">
    <property type="entry name" value="Split_barrel_FMN-bd"/>
</dbReference>
<gene>
    <name evidence="2" type="ORF">EDC63_106132</name>
</gene>
<proteinExistence type="predicted"/>
<evidence type="ECO:0000259" key="1">
    <source>
        <dbReference type="Pfam" id="PF01243"/>
    </source>
</evidence>
<comment type="caution">
    <text evidence="2">The sequence shown here is derived from an EMBL/GenBank/DDBJ whole genome shotgun (WGS) entry which is preliminary data.</text>
</comment>
<organism evidence="2 3">
    <name type="scientific">Sulfurirhabdus autotrophica</name>
    <dbReference type="NCBI Taxonomy" id="1706046"/>
    <lineage>
        <taxon>Bacteria</taxon>
        <taxon>Pseudomonadati</taxon>
        <taxon>Pseudomonadota</taxon>
        <taxon>Betaproteobacteria</taxon>
        <taxon>Nitrosomonadales</taxon>
        <taxon>Sulfuricellaceae</taxon>
        <taxon>Sulfurirhabdus</taxon>
    </lineage>
</organism>
<feature type="domain" description="Pyridoxamine 5'-phosphate oxidase N-terminal" evidence="1">
    <location>
        <begin position="9"/>
        <end position="131"/>
    </location>
</feature>
<evidence type="ECO:0000313" key="2">
    <source>
        <dbReference type="EMBL" id="TCV86771.1"/>
    </source>
</evidence>
<dbReference type="OrthoDB" id="115989at2"/>
<dbReference type="AlphaFoldDB" id="A0A4R3Y5P1"/>
<dbReference type="SUPFAM" id="SSF50475">
    <property type="entry name" value="FMN-binding split barrel"/>
    <property type="match status" value="1"/>
</dbReference>
<name>A0A4R3Y5P1_9PROT</name>
<dbReference type="Proteomes" id="UP000295367">
    <property type="component" value="Unassembled WGS sequence"/>
</dbReference>
<evidence type="ECO:0000313" key="3">
    <source>
        <dbReference type="Proteomes" id="UP000295367"/>
    </source>
</evidence>
<keyword evidence="3" id="KW-1185">Reference proteome</keyword>
<dbReference type="RefSeq" id="WP_124948182.1">
    <property type="nucleotide sequence ID" value="NZ_BHVT01000076.1"/>
</dbReference>
<protein>
    <submittedName>
        <fullName evidence="2">Pyridoxamine 5'-phosphate oxidase</fullName>
    </submittedName>
</protein>
<dbReference type="InterPro" id="IPR011576">
    <property type="entry name" value="Pyridox_Oxase_N"/>
</dbReference>
<dbReference type="PANTHER" id="PTHR39336">
    <property type="entry name" value="PYRIDOXAMINE PHOSPHATE OXIDASE FAMILY PROTEIN (AFU_ORTHOLOGUE AFUA_6G11440)"/>
    <property type="match status" value="1"/>
</dbReference>
<dbReference type="Gene3D" id="2.30.110.10">
    <property type="entry name" value="Electron Transport, Fmn-binding Protein, Chain A"/>
    <property type="match status" value="1"/>
</dbReference>
<dbReference type="Pfam" id="PF01243">
    <property type="entry name" value="PNPOx_N"/>
    <property type="match status" value="1"/>
</dbReference>
<accession>A0A4R3Y5P1</accession>
<dbReference type="PANTHER" id="PTHR39336:SF1">
    <property type="entry name" value="PYRIDOXAMINE PHOSPHATE OXIDASE FAMILY PROTEIN (AFU_ORTHOLOGUE AFUA_6G11440)"/>
    <property type="match status" value="1"/>
</dbReference>
<reference evidence="2 3" key="1">
    <citation type="submission" date="2019-03" db="EMBL/GenBank/DDBJ databases">
        <title>Genomic Encyclopedia of Type Strains, Phase IV (KMG-IV): sequencing the most valuable type-strain genomes for metagenomic binning, comparative biology and taxonomic classification.</title>
        <authorList>
            <person name="Goeker M."/>
        </authorList>
    </citation>
    <scope>NUCLEOTIDE SEQUENCE [LARGE SCALE GENOMIC DNA]</scope>
    <source>
        <strain evidence="2 3">DSM 100309</strain>
    </source>
</reference>
<dbReference type="EMBL" id="SMCO01000006">
    <property type="protein sequence ID" value="TCV86771.1"/>
    <property type="molecule type" value="Genomic_DNA"/>
</dbReference>
<sequence>MGKLYDELPNKLTEFINNQKIFFVGTATADSRVNISPKGMDSLRVLGKNQVAWLNVTGSGNETAAHIQLDPRMTVMFCAFEGEPMILRLYGTARVIHKNDAEWSAFYAKFKPLHGARQIFDLTIDLVQTSCGMAVPYLEYKGERKLLNDWATKKGDAGIQQYWEEKNQFSLDQIPTNIVEKNT</sequence>